<dbReference type="OrthoDB" id="8592199at2"/>
<dbReference type="GO" id="GO:0015627">
    <property type="term" value="C:type II protein secretion system complex"/>
    <property type="evidence" value="ECO:0007669"/>
    <property type="project" value="InterPro"/>
</dbReference>
<reference evidence="15" key="1">
    <citation type="submission" date="2009-05" db="EMBL/GenBank/DDBJ databases">
        <title>Complete sequence of chromosome of Thauera sp. MZ1T.</title>
        <authorList>
            <consortium name="US DOE Joint Genome Institute"/>
            <person name="Lucas S."/>
            <person name="Copeland A."/>
            <person name="Lapidus A."/>
            <person name="Glavina del Rio T."/>
            <person name="Dalin E."/>
            <person name="Tice H."/>
            <person name="Bruce D."/>
            <person name="Goodwin L."/>
            <person name="Pitluck S."/>
            <person name="Sims D."/>
            <person name="Brettin T."/>
            <person name="Detter J.C."/>
            <person name="Han C."/>
            <person name="Larimer F."/>
            <person name="Land M."/>
            <person name="Hauser L."/>
            <person name="Kyrpides N."/>
            <person name="Mikhailova N."/>
            <person name="Sayler G.S."/>
        </authorList>
    </citation>
    <scope>NUCLEOTIDE SEQUENCE [LARGE SCALE GENOMIC DNA]</scope>
    <source>
        <strain evidence="15">MZ1T</strain>
    </source>
</reference>
<feature type="domain" description="General secretion pathway GspH" evidence="12">
    <location>
        <begin position="45"/>
        <end position="160"/>
    </location>
</feature>
<accession>A0A5C7T9Y2</accession>
<evidence type="ECO:0000256" key="8">
    <source>
        <dbReference type="ARBA" id="ARBA00023136"/>
    </source>
</evidence>
<evidence type="ECO:0000313" key="14">
    <source>
        <dbReference type="EMBL" id="TXH92499.1"/>
    </source>
</evidence>
<dbReference type="Pfam" id="PF07963">
    <property type="entry name" value="N_methyl"/>
    <property type="match status" value="1"/>
</dbReference>
<dbReference type="STRING" id="85643.Tmz1t_2664"/>
<proteinExistence type="inferred from homology"/>
<dbReference type="SUPFAM" id="SSF54523">
    <property type="entry name" value="Pili subunits"/>
    <property type="match status" value="1"/>
</dbReference>
<keyword evidence="7 11" id="KW-1133">Transmembrane helix</keyword>
<comment type="similarity">
    <text evidence="9">Belongs to the GSP H family.</text>
</comment>
<keyword evidence="5" id="KW-0997">Cell inner membrane</keyword>
<dbReference type="RefSeq" id="WP_004298635.1">
    <property type="nucleotide sequence ID" value="NC_011662.2"/>
</dbReference>
<evidence type="ECO:0000259" key="12">
    <source>
        <dbReference type="Pfam" id="PF12019"/>
    </source>
</evidence>
<dbReference type="InterPro" id="IPR022346">
    <property type="entry name" value="T2SS_GspH"/>
</dbReference>
<dbReference type="NCBIfam" id="TIGR02532">
    <property type="entry name" value="IV_pilin_GFxxxE"/>
    <property type="match status" value="1"/>
</dbReference>
<evidence type="ECO:0000256" key="6">
    <source>
        <dbReference type="ARBA" id="ARBA00022692"/>
    </source>
</evidence>
<dbReference type="AlphaFoldDB" id="C4KA40"/>
<evidence type="ECO:0000313" key="16">
    <source>
        <dbReference type="Proteomes" id="UP000321192"/>
    </source>
</evidence>
<evidence type="ECO:0000256" key="5">
    <source>
        <dbReference type="ARBA" id="ARBA00022519"/>
    </source>
</evidence>
<keyword evidence="4" id="KW-0488">Methylation</keyword>
<dbReference type="EMBL" id="CP001281">
    <property type="protein sequence ID" value="ACR01266.1"/>
    <property type="molecule type" value="Genomic_DNA"/>
</dbReference>
<dbReference type="KEGG" id="tmz:Tmz1t_2664"/>
<sequence>MRTPIQRGFGLVEAMVTIAVLAILLAVAVPSFQQMIVNGRTRTIAESFRAGVDLARTEAMRRNLPVGFAVVSAVTGCSADTTGTNWVVFLGTTCNNDATVVQRFVAGGSEAGVTVSTSRGTLIFNGIGMSVGGATATIDFGNNLPSAQRRTLRLGVSAGGQTRLCEPGITASGDPRAC</sequence>
<dbReference type="InterPro" id="IPR045584">
    <property type="entry name" value="Pilin-like"/>
</dbReference>
<protein>
    <recommendedName>
        <fullName evidence="2">Type II secretion system protein H</fullName>
    </recommendedName>
    <alternativeName>
        <fullName evidence="10">General secretion pathway protein H</fullName>
    </alternativeName>
</protein>
<dbReference type="Proteomes" id="UP000321192">
    <property type="component" value="Unassembled WGS sequence"/>
</dbReference>
<dbReference type="EMBL" id="SSFD01000006">
    <property type="protein sequence ID" value="TXH92499.1"/>
    <property type="molecule type" value="Genomic_DNA"/>
</dbReference>
<dbReference type="GO" id="GO:0015628">
    <property type="term" value="P:protein secretion by the type II secretion system"/>
    <property type="evidence" value="ECO:0007669"/>
    <property type="project" value="InterPro"/>
</dbReference>
<reference evidence="13 15" key="2">
    <citation type="journal article" date="2012" name="Stand. Genomic Sci.">
        <title>Complete genome sequence of Thauera aminoaromatica strain MZ1T.</title>
        <authorList>
            <person name="Jiang K."/>
            <person name="Sanseverino J."/>
            <person name="Chauhan A."/>
            <person name="Lucas S."/>
            <person name="Copeland A."/>
            <person name="Lapidus A."/>
            <person name="Del Rio T.G."/>
            <person name="Dalin E."/>
            <person name="Tice H."/>
            <person name="Bruce D."/>
            <person name="Goodwin L."/>
            <person name="Pitluck S."/>
            <person name="Sims D."/>
            <person name="Brettin T."/>
            <person name="Detter J.C."/>
            <person name="Han C."/>
            <person name="Chang Y.J."/>
            <person name="Larimer F."/>
            <person name="Land M."/>
            <person name="Hauser L."/>
            <person name="Kyrpides N.C."/>
            <person name="Mikhailova N."/>
            <person name="Moser S."/>
            <person name="Jegier P."/>
            <person name="Close D."/>
            <person name="Debruyn J.M."/>
            <person name="Wang Y."/>
            <person name="Layton A.C."/>
            <person name="Allen M.S."/>
            <person name="Sayler G.S."/>
        </authorList>
    </citation>
    <scope>NUCLEOTIDE SEQUENCE [LARGE SCALE GENOMIC DNA]</scope>
    <source>
        <strain evidence="13 15">MZ1T</strain>
    </source>
</reference>
<dbReference type="Pfam" id="PF12019">
    <property type="entry name" value="GspH"/>
    <property type="match status" value="1"/>
</dbReference>
<dbReference type="GO" id="GO:0005886">
    <property type="term" value="C:plasma membrane"/>
    <property type="evidence" value="ECO:0007669"/>
    <property type="project" value="UniProtKB-SubCell"/>
</dbReference>
<feature type="transmembrane region" description="Helical" evidence="11">
    <location>
        <begin position="12"/>
        <end position="32"/>
    </location>
</feature>
<name>C4KA40_THASP</name>
<reference evidence="14 16" key="3">
    <citation type="submission" date="2018-09" db="EMBL/GenBank/DDBJ databases">
        <title>Metagenome Assembled Genomes from an Advanced Water Purification Facility.</title>
        <authorList>
            <person name="Stamps B.W."/>
            <person name="Spear J.R."/>
        </authorList>
    </citation>
    <scope>NUCLEOTIDE SEQUENCE [LARGE SCALE GENOMIC DNA]</scope>
    <source>
        <strain evidence="14">Bin_27_1</strain>
    </source>
</reference>
<dbReference type="Proteomes" id="UP000002186">
    <property type="component" value="Chromosome"/>
</dbReference>
<evidence type="ECO:0000256" key="1">
    <source>
        <dbReference type="ARBA" id="ARBA00004377"/>
    </source>
</evidence>
<comment type="subcellular location">
    <subcellularLocation>
        <location evidence="1">Cell inner membrane</location>
        <topology evidence="1">Single-pass membrane protein</topology>
    </subcellularLocation>
</comment>
<keyword evidence="3" id="KW-1003">Cell membrane</keyword>
<evidence type="ECO:0000256" key="9">
    <source>
        <dbReference type="ARBA" id="ARBA00025772"/>
    </source>
</evidence>
<keyword evidence="15" id="KW-1185">Reference proteome</keyword>
<evidence type="ECO:0000313" key="15">
    <source>
        <dbReference type="Proteomes" id="UP000002186"/>
    </source>
</evidence>
<keyword evidence="8 11" id="KW-0472">Membrane</keyword>
<dbReference type="HOGENOM" id="CLU_084761_5_0_4"/>
<dbReference type="eggNOG" id="COG4970">
    <property type="taxonomic scope" value="Bacteria"/>
</dbReference>
<keyword evidence="6 11" id="KW-0812">Transmembrane</keyword>
<gene>
    <name evidence="13" type="ordered locus">Tmz1t_2664</name>
    <name evidence="14" type="ORF">E6Q80_00300</name>
</gene>
<evidence type="ECO:0000256" key="11">
    <source>
        <dbReference type="SAM" id="Phobius"/>
    </source>
</evidence>
<evidence type="ECO:0000256" key="10">
    <source>
        <dbReference type="ARBA" id="ARBA00030775"/>
    </source>
</evidence>
<dbReference type="InterPro" id="IPR012902">
    <property type="entry name" value="N_methyl_site"/>
</dbReference>
<evidence type="ECO:0000256" key="7">
    <source>
        <dbReference type="ARBA" id="ARBA00022989"/>
    </source>
</evidence>
<evidence type="ECO:0000256" key="3">
    <source>
        <dbReference type="ARBA" id="ARBA00022475"/>
    </source>
</evidence>
<accession>C4KA40</accession>
<dbReference type="Gene3D" id="3.55.40.10">
    <property type="entry name" value="minor pseudopilin epsh domain"/>
    <property type="match status" value="1"/>
</dbReference>
<evidence type="ECO:0000256" key="4">
    <source>
        <dbReference type="ARBA" id="ARBA00022481"/>
    </source>
</evidence>
<evidence type="ECO:0000313" key="13">
    <source>
        <dbReference type="EMBL" id="ACR01266.1"/>
    </source>
</evidence>
<organism evidence="13 15">
    <name type="scientific">Thauera aminoaromatica</name>
    <dbReference type="NCBI Taxonomy" id="164330"/>
    <lineage>
        <taxon>Bacteria</taxon>
        <taxon>Pseudomonadati</taxon>
        <taxon>Pseudomonadota</taxon>
        <taxon>Betaproteobacteria</taxon>
        <taxon>Rhodocyclales</taxon>
        <taxon>Zoogloeaceae</taxon>
        <taxon>Thauera</taxon>
    </lineage>
</organism>
<evidence type="ECO:0000256" key="2">
    <source>
        <dbReference type="ARBA" id="ARBA00021549"/>
    </source>
</evidence>